<name>A0ABW9B3G6_9BURK</name>
<proteinExistence type="predicted"/>
<evidence type="ECO:0000313" key="2">
    <source>
        <dbReference type="Proteomes" id="UP001629230"/>
    </source>
</evidence>
<dbReference type="RefSeq" id="WP_408182003.1">
    <property type="nucleotide sequence ID" value="NZ_JAQQEZ010000058.1"/>
</dbReference>
<accession>A0ABW9B3G6</accession>
<protein>
    <submittedName>
        <fullName evidence="1">Uncharacterized protein</fullName>
    </submittedName>
</protein>
<comment type="caution">
    <text evidence="1">The sequence shown here is derived from an EMBL/GenBank/DDBJ whole genome shotgun (WGS) entry which is preliminary data.</text>
</comment>
<gene>
    <name evidence="1" type="ORF">PQR57_41295</name>
</gene>
<organism evidence="1 2">
    <name type="scientific">Paraburkholderia dipogonis</name>
    <dbReference type="NCBI Taxonomy" id="1211383"/>
    <lineage>
        <taxon>Bacteria</taxon>
        <taxon>Pseudomonadati</taxon>
        <taxon>Pseudomonadota</taxon>
        <taxon>Betaproteobacteria</taxon>
        <taxon>Burkholderiales</taxon>
        <taxon>Burkholderiaceae</taxon>
        <taxon>Paraburkholderia</taxon>
    </lineage>
</organism>
<dbReference type="Proteomes" id="UP001629230">
    <property type="component" value="Unassembled WGS sequence"/>
</dbReference>
<evidence type="ECO:0000313" key="1">
    <source>
        <dbReference type="EMBL" id="MFM0007375.1"/>
    </source>
</evidence>
<sequence>MVRAINACHQENVRAREDPAVRLIVHQLAFLCGVFEVDNTLDVYGKLNDECREKDVAIKAARAGAEETTLNAGEDRRFRKNSPKEINDFEL</sequence>
<dbReference type="EMBL" id="JAQQEZ010000058">
    <property type="protein sequence ID" value="MFM0007375.1"/>
    <property type="molecule type" value="Genomic_DNA"/>
</dbReference>
<reference evidence="1 2" key="1">
    <citation type="journal article" date="2024" name="Chem. Sci.">
        <title>Discovery of megapolipeptins by genome mining of a Burkholderiales bacteria collection.</title>
        <authorList>
            <person name="Paulo B.S."/>
            <person name="Recchia M.J.J."/>
            <person name="Lee S."/>
            <person name="Fergusson C.H."/>
            <person name="Romanowski S.B."/>
            <person name="Hernandez A."/>
            <person name="Krull N."/>
            <person name="Liu D.Y."/>
            <person name="Cavanagh H."/>
            <person name="Bos A."/>
            <person name="Gray C.A."/>
            <person name="Murphy B.T."/>
            <person name="Linington R.G."/>
            <person name="Eustaquio A.S."/>
        </authorList>
    </citation>
    <scope>NUCLEOTIDE SEQUENCE [LARGE SCALE GENOMIC DNA]</scope>
    <source>
        <strain evidence="1 2">RL17-350-BIC-A</strain>
    </source>
</reference>
<keyword evidence="2" id="KW-1185">Reference proteome</keyword>